<accession>A0A8J6TQW1</accession>
<evidence type="ECO:0000313" key="2">
    <source>
        <dbReference type="Proteomes" id="UP000632659"/>
    </source>
</evidence>
<sequence>MFGYIKPFKPEMKMKEFDTYKAVYCGLCKQLGKGYGPFARMTLSYDFTFLAMISLSLQQKCGGFRLEKCMVNPLKKKPCLMACDDLTFSASTAMIMFYYKLKDNILDSGLSGKIKAYALLPFAACARKKAKRMHPEIDRIVGECMAEQFAVEHSDSLSVDRAAEPSARALSMIFAELSEQETEKKVLSRLGYLVGRYVYFIDALDDLEDDAKTGSYNIFYRRAAVQGTPDFGKIREYAAGAVNLTVGEIAAAYELLNIKRYKTILDNLIYLGLHSSLKSVIEKNQKNQVSQNLAELESSGKEIKE</sequence>
<proteinExistence type="predicted"/>
<dbReference type="RefSeq" id="WP_093988233.1">
    <property type="nucleotide sequence ID" value="NZ_FYDD01000003.1"/>
</dbReference>
<dbReference type="EMBL" id="JACRTL010000001">
    <property type="protein sequence ID" value="MBC8609806.1"/>
    <property type="molecule type" value="Genomic_DNA"/>
</dbReference>
<dbReference type="OrthoDB" id="1722540at2"/>
<name>A0A8J6TQW1_9FIRM</name>
<dbReference type="Proteomes" id="UP000632659">
    <property type="component" value="Unassembled WGS sequence"/>
</dbReference>
<dbReference type="AlphaFoldDB" id="A0A8J6TQW1"/>
<keyword evidence="2" id="KW-1185">Reference proteome</keyword>
<dbReference type="InterPro" id="IPR043740">
    <property type="entry name" value="DUF5685"/>
</dbReference>
<reference evidence="1" key="1">
    <citation type="submission" date="2020-08" db="EMBL/GenBank/DDBJ databases">
        <title>Genome public.</title>
        <authorList>
            <person name="Liu C."/>
            <person name="Sun Q."/>
        </authorList>
    </citation>
    <scope>NUCLEOTIDE SEQUENCE</scope>
    <source>
        <strain evidence="1">NSJ-15</strain>
    </source>
</reference>
<evidence type="ECO:0000313" key="1">
    <source>
        <dbReference type="EMBL" id="MBC8609806.1"/>
    </source>
</evidence>
<gene>
    <name evidence="1" type="ORF">H8702_01550</name>
</gene>
<dbReference type="Pfam" id="PF18937">
    <property type="entry name" value="DUF5685"/>
    <property type="match status" value="1"/>
</dbReference>
<protein>
    <submittedName>
        <fullName evidence="1">Uncharacterized protein</fullName>
    </submittedName>
</protein>
<comment type="caution">
    <text evidence="1">The sequence shown here is derived from an EMBL/GenBank/DDBJ whole genome shotgun (WGS) entry which is preliminary data.</text>
</comment>
<organism evidence="1 2">
    <name type="scientific">Massiliimalia timonensis</name>
    <dbReference type="NCBI Taxonomy" id="1987501"/>
    <lineage>
        <taxon>Bacteria</taxon>
        <taxon>Bacillati</taxon>
        <taxon>Bacillota</taxon>
        <taxon>Clostridia</taxon>
        <taxon>Eubacteriales</taxon>
        <taxon>Oscillospiraceae</taxon>
        <taxon>Massiliimalia</taxon>
    </lineage>
</organism>